<evidence type="ECO:0000259" key="7">
    <source>
        <dbReference type="PROSITE" id="PS51935"/>
    </source>
</evidence>
<evidence type="ECO:0000313" key="9">
    <source>
        <dbReference type="Proteomes" id="UP001198151"/>
    </source>
</evidence>
<proteinExistence type="inferred from homology"/>
<protein>
    <submittedName>
        <fullName evidence="8">Phage tail-type lysozyme domain-containing protein</fullName>
    </submittedName>
</protein>
<accession>A0ABS8FX09</accession>
<comment type="caution">
    <text evidence="8">The sequence shown here is derived from an EMBL/GenBank/DDBJ whole genome shotgun (WGS) entry which is preliminary data.</text>
</comment>
<dbReference type="InterPro" id="IPR000064">
    <property type="entry name" value="NLP_P60_dom"/>
</dbReference>
<evidence type="ECO:0000256" key="5">
    <source>
        <dbReference type="SAM" id="MobiDB-lite"/>
    </source>
</evidence>
<dbReference type="SUPFAM" id="SSF54001">
    <property type="entry name" value="Cysteine proteinases"/>
    <property type="match status" value="1"/>
</dbReference>
<evidence type="ECO:0000256" key="3">
    <source>
        <dbReference type="ARBA" id="ARBA00022801"/>
    </source>
</evidence>
<gene>
    <name evidence="8" type="ORF">LKD70_09145</name>
</gene>
<evidence type="ECO:0000256" key="1">
    <source>
        <dbReference type="ARBA" id="ARBA00007074"/>
    </source>
</evidence>
<feature type="compositionally biased region" description="Low complexity" evidence="5">
    <location>
        <begin position="22"/>
        <end position="35"/>
    </location>
</feature>
<keyword evidence="6" id="KW-0472">Membrane</keyword>
<feature type="compositionally biased region" description="Polar residues" evidence="5">
    <location>
        <begin position="62"/>
        <end position="71"/>
    </location>
</feature>
<dbReference type="PANTHER" id="PTHR47359:SF3">
    <property type="entry name" value="NLP_P60 DOMAIN-CONTAINING PROTEIN-RELATED"/>
    <property type="match status" value="1"/>
</dbReference>
<evidence type="ECO:0000313" key="8">
    <source>
        <dbReference type="EMBL" id="MCC2254580.1"/>
    </source>
</evidence>
<feature type="region of interest" description="Disordered" evidence="5">
    <location>
        <begin position="1"/>
        <end position="79"/>
    </location>
</feature>
<evidence type="ECO:0000256" key="4">
    <source>
        <dbReference type="ARBA" id="ARBA00022807"/>
    </source>
</evidence>
<dbReference type="InterPro" id="IPR051794">
    <property type="entry name" value="PG_Endopeptidase_C40"/>
</dbReference>
<evidence type="ECO:0000256" key="2">
    <source>
        <dbReference type="ARBA" id="ARBA00022670"/>
    </source>
</evidence>
<feature type="compositionally biased region" description="Polar residues" evidence="5">
    <location>
        <begin position="37"/>
        <end position="51"/>
    </location>
</feature>
<keyword evidence="6" id="KW-1133">Transmembrane helix</keyword>
<dbReference type="Pfam" id="PF18013">
    <property type="entry name" value="Phage_lysozyme2"/>
    <property type="match status" value="1"/>
</dbReference>
<dbReference type="Gene3D" id="3.90.1720.10">
    <property type="entry name" value="endopeptidase domain like (from Nostoc punctiforme)"/>
    <property type="match status" value="1"/>
</dbReference>
<evidence type="ECO:0000256" key="6">
    <source>
        <dbReference type="SAM" id="Phobius"/>
    </source>
</evidence>
<keyword evidence="2" id="KW-0645">Protease</keyword>
<dbReference type="EMBL" id="JAJEQX010000014">
    <property type="protein sequence ID" value="MCC2254580.1"/>
    <property type="molecule type" value="Genomic_DNA"/>
</dbReference>
<feature type="domain" description="NlpC/P60" evidence="7">
    <location>
        <begin position="878"/>
        <end position="985"/>
    </location>
</feature>
<dbReference type="RefSeq" id="WP_227707720.1">
    <property type="nucleotide sequence ID" value="NZ_JAJEQX010000014.1"/>
</dbReference>
<feature type="compositionally biased region" description="Basic and acidic residues" evidence="5">
    <location>
        <begin position="52"/>
        <end position="61"/>
    </location>
</feature>
<dbReference type="Gene3D" id="1.10.530.10">
    <property type="match status" value="1"/>
</dbReference>
<sequence length="985" mass="109891">MLDAQKMFEAKSRGLGGKGNYGSPSFSSGSAPGHSTIDGNNPWQPKENTSGKTDKNTDISHLENSSRNTGFRQHLPDDTGHANYAWEQESTHFQKGHARETKFEQAANRFTGGPKAWKKKVALDGNRIVPASAFSIYSMQQQENEAEVAADGENAALNEIITDGKLDMQKFRSHGTKMFRFSDLEKLSVKSTIRYLIDITTYGTDARKGGELTYDTLVTSSVVIADNARIQLAHSLEKNLTRNINRYNDFLEKAGGKSMRARYGIDWSITKKKDLLQLQQGINAYLKKEYGTVIRGTGKVGLYNAMRFLRDNKNLPEELRELIKTVYRDGMHAQVLLGRNKRLRGFSMAGRRWIGRYLRQTDGGYGLYLAYQIALRSKATLRAALYLIRSVGKTARIAALQGAKAAAWAAGKAAKHLPDSIKQGKGFQTTKKTADTVKTGAERLSKGYSRHRDRFQRFRHDPFGVRAWRKRATQNLKRNITERLNRTFLKKPIRVAGKVLRIPNAVGSVIARAVSVVMTTVYTISSFLVIGLSVVVGIVLLIILIMAAIMAIISAFDFTAHEETIIDAAINQIEESYEEQNQEIASLSSRYRNVTVTYQDVKDADVYALEENQPSYPINQTTNAAELLCMATVYYDFDLESAGEDEVRDYIRRLYNGSHTTSIVTHVYTYTDENGEPYNVTDADVTLTTYYFNELFNCSLQDNFGVLSGTETSQQVWNYFRSAGFSEESTAAIMGNLMRESGLDPTRIQGNGAGPAAGIAQWENYNLGTGRWLTMSEYANSQGKEWTDLECQLDFIIIEMPQVFSTYTGHGTYTYDNGTVTWWPDPVTVEEFKAMTDIDTATEIFERTFTRASVPAMQERINYAHSFYEMYKGTEASSTTAQAIVDTAYAQLGKPYVYGATGPDSFDCSGLVQYCYQAAGISIPRTAEEQAAQGTTVYTPEPGDICCTSGHVGIYIGNNQMIEAQQDGVPVCISTVRADKFVRFE</sequence>
<dbReference type="InterPro" id="IPR038765">
    <property type="entry name" value="Papain-like_cys_pep_sf"/>
</dbReference>
<dbReference type="Proteomes" id="UP001198151">
    <property type="component" value="Unassembled WGS sequence"/>
</dbReference>
<dbReference type="InterPro" id="IPR041219">
    <property type="entry name" value="Phage_lysozyme2"/>
</dbReference>
<dbReference type="Pfam" id="PF00877">
    <property type="entry name" value="NLPC_P60"/>
    <property type="match status" value="1"/>
</dbReference>
<organism evidence="8 9">
    <name type="scientific">Ruminococcus turbiniformis</name>
    <dbReference type="NCBI Taxonomy" id="2881258"/>
    <lineage>
        <taxon>Bacteria</taxon>
        <taxon>Bacillati</taxon>
        <taxon>Bacillota</taxon>
        <taxon>Clostridia</taxon>
        <taxon>Eubacteriales</taxon>
        <taxon>Oscillospiraceae</taxon>
        <taxon>Ruminococcus</taxon>
    </lineage>
</organism>
<dbReference type="PROSITE" id="PS51935">
    <property type="entry name" value="NLPC_P60"/>
    <property type="match status" value="1"/>
</dbReference>
<feature type="transmembrane region" description="Helical" evidence="6">
    <location>
        <begin position="527"/>
        <end position="553"/>
    </location>
</feature>
<keyword evidence="4" id="KW-0788">Thiol protease</keyword>
<dbReference type="PANTHER" id="PTHR47359">
    <property type="entry name" value="PEPTIDOGLYCAN DL-ENDOPEPTIDASE CWLO"/>
    <property type="match status" value="1"/>
</dbReference>
<feature type="compositionally biased region" description="Basic and acidic residues" evidence="5">
    <location>
        <begin position="1"/>
        <end position="12"/>
    </location>
</feature>
<reference evidence="8 9" key="1">
    <citation type="submission" date="2021-10" db="EMBL/GenBank/DDBJ databases">
        <title>Anaerobic single-cell dispensing facilitates the cultivation of human gut bacteria.</title>
        <authorList>
            <person name="Afrizal A."/>
        </authorList>
    </citation>
    <scope>NUCLEOTIDE SEQUENCE [LARGE SCALE GENOMIC DNA]</scope>
    <source>
        <strain evidence="8 9">CLA-AA-H200</strain>
    </source>
</reference>
<comment type="similarity">
    <text evidence="1">Belongs to the peptidase C40 family.</text>
</comment>
<keyword evidence="6" id="KW-0812">Transmembrane</keyword>
<name>A0ABS8FX09_9FIRM</name>
<keyword evidence="9" id="KW-1185">Reference proteome</keyword>
<keyword evidence="3" id="KW-0378">Hydrolase</keyword>